<dbReference type="PANTHER" id="PTHR37419:SF8">
    <property type="entry name" value="TOXIN YJJJ"/>
    <property type="match status" value="1"/>
</dbReference>
<evidence type="ECO:0000259" key="4">
    <source>
        <dbReference type="Pfam" id="PF07804"/>
    </source>
</evidence>
<comment type="caution">
    <text evidence="5">The sequence shown here is derived from an EMBL/GenBank/DDBJ whole genome shotgun (WGS) entry which is preliminary data.</text>
</comment>
<dbReference type="Proteomes" id="UP000449846">
    <property type="component" value="Unassembled WGS sequence"/>
</dbReference>
<dbReference type="AlphaFoldDB" id="A0A844HSW4"/>
<proteinExistence type="inferred from homology"/>
<evidence type="ECO:0000313" key="6">
    <source>
        <dbReference type="Proteomes" id="UP000449846"/>
    </source>
</evidence>
<gene>
    <name evidence="5" type="ORF">GL300_24010</name>
</gene>
<evidence type="ECO:0000256" key="3">
    <source>
        <dbReference type="ARBA" id="ARBA00022777"/>
    </source>
</evidence>
<dbReference type="PANTHER" id="PTHR37419">
    <property type="entry name" value="SERINE/THREONINE-PROTEIN KINASE TOXIN HIPA"/>
    <property type="match status" value="1"/>
</dbReference>
<comment type="similarity">
    <text evidence="1">Belongs to the HipA Ser/Thr kinase family.</text>
</comment>
<dbReference type="GO" id="GO:0004674">
    <property type="term" value="F:protein serine/threonine kinase activity"/>
    <property type="evidence" value="ECO:0007669"/>
    <property type="project" value="TreeGrafter"/>
</dbReference>
<feature type="domain" description="HipA-like C-terminal" evidence="4">
    <location>
        <begin position="5"/>
        <end position="87"/>
    </location>
</feature>
<dbReference type="Pfam" id="PF07804">
    <property type="entry name" value="HipA_C"/>
    <property type="match status" value="1"/>
</dbReference>
<organism evidence="5 6">
    <name type="scientific">Paracoccus litorisediminis</name>
    <dbReference type="NCBI Taxonomy" id="2006130"/>
    <lineage>
        <taxon>Bacteria</taxon>
        <taxon>Pseudomonadati</taxon>
        <taxon>Pseudomonadota</taxon>
        <taxon>Alphaproteobacteria</taxon>
        <taxon>Rhodobacterales</taxon>
        <taxon>Paracoccaceae</taxon>
        <taxon>Paracoccus</taxon>
    </lineage>
</organism>
<keyword evidence="3" id="KW-0418">Kinase</keyword>
<accession>A0A844HSW4</accession>
<evidence type="ECO:0000256" key="2">
    <source>
        <dbReference type="ARBA" id="ARBA00022679"/>
    </source>
</evidence>
<dbReference type="InterPro" id="IPR012893">
    <property type="entry name" value="HipA-like_C"/>
</dbReference>
<dbReference type="InterPro" id="IPR052028">
    <property type="entry name" value="HipA_Ser/Thr_kinase"/>
</dbReference>
<dbReference type="Gene3D" id="1.10.1070.20">
    <property type="match status" value="1"/>
</dbReference>
<reference evidence="5 6" key="1">
    <citation type="submission" date="2019-11" db="EMBL/GenBank/DDBJ databases">
        <authorList>
            <person name="Dong K."/>
        </authorList>
    </citation>
    <scope>NUCLEOTIDE SEQUENCE [LARGE SCALE GENOMIC DNA]</scope>
    <source>
        <strain evidence="5 6">NBRC 112902</strain>
    </source>
</reference>
<protein>
    <recommendedName>
        <fullName evidence="4">HipA-like C-terminal domain-containing protein</fullName>
    </recommendedName>
</protein>
<evidence type="ECO:0000313" key="5">
    <source>
        <dbReference type="EMBL" id="MTH62259.1"/>
    </source>
</evidence>
<dbReference type="EMBL" id="WMIG01000029">
    <property type="protein sequence ID" value="MTH62259.1"/>
    <property type="molecule type" value="Genomic_DNA"/>
</dbReference>
<sequence length="95" mass="10651">MDGSRLHVATVAALIDSGLRHRIIDCIDLMRMVKAICRRPAAVEEMFRRMVFSVRAPNRDDHVRNHAFIMDARGSWSLAPAYDVSFSEGPGGEHS</sequence>
<dbReference type="OrthoDB" id="9805913at2"/>
<dbReference type="GO" id="GO:0005829">
    <property type="term" value="C:cytosol"/>
    <property type="evidence" value="ECO:0007669"/>
    <property type="project" value="TreeGrafter"/>
</dbReference>
<dbReference type="RefSeq" id="WP_155042228.1">
    <property type="nucleotide sequence ID" value="NZ_WMIG01000029.1"/>
</dbReference>
<evidence type="ECO:0000256" key="1">
    <source>
        <dbReference type="ARBA" id="ARBA00010164"/>
    </source>
</evidence>
<keyword evidence="6" id="KW-1185">Reference proteome</keyword>
<keyword evidence="2" id="KW-0808">Transferase</keyword>
<name>A0A844HSW4_9RHOB</name>